<dbReference type="PANTHER" id="PTHR13847:SF287">
    <property type="entry name" value="FAD-DEPENDENT OXIDOREDUCTASE DOMAIN-CONTAINING PROTEIN 1"/>
    <property type="match status" value="1"/>
</dbReference>
<name>A0A7W9TLZ6_CASDE</name>
<dbReference type="EMBL" id="JACHIB010000006">
    <property type="protein sequence ID" value="MBB6083198.1"/>
    <property type="molecule type" value="Genomic_DNA"/>
</dbReference>
<evidence type="ECO:0000313" key="4">
    <source>
        <dbReference type="Proteomes" id="UP000541136"/>
    </source>
</evidence>
<dbReference type="Gene3D" id="3.30.9.10">
    <property type="entry name" value="D-Amino Acid Oxidase, subunit A, domain 2"/>
    <property type="match status" value="1"/>
</dbReference>
<dbReference type="AlphaFoldDB" id="A0A7W9TLZ6"/>
<accession>A0A7W9TLZ6</accession>
<dbReference type="GO" id="GO:0016491">
    <property type="term" value="F:oxidoreductase activity"/>
    <property type="evidence" value="ECO:0007669"/>
    <property type="project" value="UniProtKB-KW"/>
</dbReference>
<reference evidence="3 4" key="1">
    <citation type="submission" date="2020-08" db="EMBL/GenBank/DDBJ databases">
        <title>Genomic Encyclopedia of Type Strains, Phase IV (KMG-IV): sequencing the most valuable type-strain genomes for metagenomic binning, comparative biology and taxonomic classification.</title>
        <authorList>
            <person name="Goeker M."/>
        </authorList>
    </citation>
    <scope>NUCLEOTIDE SEQUENCE [LARGE SCALE GENOMIC DNA]</scope>
    <source>
        <strain evidence="3 4">DSM 12141</strain>
    </source>
</reference>
<dbReference type="InterPro" id="IPR036188">
    <property type="entry name" value="FAD/NAD-bd_sf"/>
</dbReference>
<dbReference type="Gene3D" id="3.50.50.60">
    <property type="entry name" value="FAD/NAD(P)-binding domain"/>
    <property type="match status" value="1"/>
</dbReference>
<protein>
    <submittedName>
        <fullName evidence="3">Glycine/D-amino acid oxidase-like deaminating enzyme</fullName>
    </submittedName>
</protein>
<dbReference type="SUPFAM" id="SSF54373">
    <property type="entry name" value="FAD-linked reductases, C-terminal domain"/>
    <property type="match status" value="1"/>
</dbReference>
<dbReference type="SUPFAM" id="SSF51905">
    <property type="entry name" value="FAD/NAD(P)-binding domain"/>
    <property type="match status" value="1"/>
</dbReference>
<evidence type="ECO:0000259" key="2">
    <source>
        <dbReference type="Pfam" id="PF01266"/>
    </source>
</evidence>
<dbReference type="InterPro" id="IPR006076">
    <property type="entry name" value="FAD-dep_OxRdtase"/>
</dbReference>
<gene>
    <name evidence="3" type="ORF">HNR28_001235</name>
</gene>
<organism evidence="3 4">
    <name type="scientific">Castellaniella defragrans</name>
    <name type="common">Alcaligenes defragrans</name>
    <dbReference type="NCBI Taxonomy" id="75697"/>
    <lineage>
        <taxon>Bacteria</taxon>
        <taxon>Pseudomonadati</taxon>
        <taxon>Pseudomonadota</taxon>
        <taxon>Betaproteobacteria</taxon>
        <taxon>Burkholderiales</taxon>
        <taxon>Alcaligenaceae</taxon>
        <taxon>Castellaniella</taxon>
    </lineage>
</organism>
<feature type="domain" description="FAD dependent oxidoreductase" evidence="2">
    <location>
        <begin position="3"/>
        <end position="334"/>
    </location>
</feature>
<dbReference type="Pfam" id="PF01266">
    <property type="entry name" value="DAO"/>
    <property type="match status" value="1"/>
</dbReference>
<sequence>MSDVIVVGAGLLGSAMAYGLARTGARVTLLDGGDQAYRASRGNFGLVWVQGKGVGKPEYARWSWGSARLWPGLARALLEETGVDVRLQQRGGLHICLSEDELAERRSRLQGIREAVGPDYEFEMLDLQAARELMPGLGPEVPGVSFSLMDGHVNPLKLLGALHAACRHRGVAILTGRHVEAIARKGADFEVRAGGERWQAARVVLAAGLANRTLAPLVGVDAPIGPNRGEVLITERLPPALAYPTNYIRQTDEGTIQIGDSLEDVGYDDSVSTPVLGGIARRAIRCLPSLAGLRLVRSWAALRVMTPDGFPIYQESASMPGAFVVSCHSGVTLAAQHVFTIAPWLGGGERPRAIDGFRADRFHSGVLMEEPLDAH</sequence>
<dbReference type="Proteomes" id="UP000541136">
    <property type="component" value="Unassembled WGS sequence"/>
</dbReference>
<dbReference type="RefSeq" id="WP_151025088.1">
    <property type="nucleotide sequence ID" value="NZ_JACHIB010000006.1"/>
</dbReference>
<dbReference type="PANTHER" id="PTHR13847">
    <property type="entry name" value="SARCOSINE DEHYDROGENASE-RELATED"/>
    <property type="match status" value="1"/>
</dbReference>
<comment type="caution">
    <text evidence="3">The sequence shown here is derived from an EMBL/GenBank/DDBJ whole genome shotgun (WGS) entry which is preliminary data.</text>
</comment>
<evidence type="ECO:0000256" key="1">
    <source>
        <dbReference type="ARBA" id="ARBA00023002"/>
    </source>
</evidence>
<dbReference type="GO" id="GO:0005737">
    <property type="term" value="C:cytoplasm"/>
    <property type="evidence" value="ECO:0007669"/>
    <property type="project" value="TreeGrafter"/>
</dbReference>
<evidence type="ECO:0000313" key="3">
    <source>
        <dbReference type="EMBL" id="MBB6083198.1"/>
    </source>
</evidence>
<keyword evidence="1" id="KW-0560">Oxidoreductase</keyword>
<proteinExistence type="predicted"/>